<organism evidence="1 2">
    <name type="scientific">Saccharicrinis fermentans DSM 9555 = JCM 21142</name>
    <dbReference type="NCBI Taxonomy" id="869213"/>
    <lineage>
        <taxon>Bacteria</taxon>
        <taxon>Pseudomonadati</taxon>
        <taxon>Bacteroidota</taxon>
        <taxon>Bacteroidia</taxon>
        <taxon>Marinilabiliales</taxon>
        <taxon>Marinilabiliaceae</taxon>
        <taxon>Saccharicrinis</taxon>
    </lineage>
</organism>
<evidence type="ECO:0008006" key="3">
    <source>
        <dbReference type="Google" id="ProtNLM"/>
    </source>
</evidence>
<dbReference type="EMBL" id="BAMD01000086">
    <property type="protein sequence ID" value="GAF05424.1"/>
    <property type="molecule type" value="Genomic_DNA"/>
</dbReference>
<proteinExistence type="predicted"/>
<dbReference type="Proteomes" id="UP000019402">
    <property type="component" value="Unassembled WGS sequence"/>
</dbReference>
<protein>
    <recommendedName>
        <fullName evidence="3">Lipoprotein</fullName>
    </recommendedName>
</protein>
<dbReference type="AlphaFoldDB" id="W7YSI3"/>
<dbReference type="RefSeq" id="WP_027471512.1">
    <property type="nucleotide sequence ID" value="NZ_BAMD01000086.1"/>
</dbReference>
<dbReference type="OrthoDB" id="634553at2"/>
<comment type="caution">
    <text evidence="1">The sequence shown here is derived from an EMBL/GenBank/DDBJ whole genome shotgun (WGS) entry which is preliminary data.</text>
</comment>
<keyword evidence="2" id="KW-1185">Reference proteome</keyword>
<evidence type="ECO:0000313" key="1">
    <source>
        <dbReference type="EMBL" id="GAF05424.1"/>
    </source>
</evidence>
<reference evidence="1 2" key="1">
    <citation type="journal article" date="2014" name="Genome Announc.">
        <title>Draft Genome Sequence of Cytophaga fermentans JCM 21142T, a Facultative Anaerobe Isolated from Marine Mud.</title>
        <authorList>
            <person name="Starns D."/>
            <person name="Oshima K."/>
            <person name="Suda W."/>
            <person name="Iino T."/>
            <person name="Yuki M."/>
            <person name="Inoue J."/>
            <person name="Kitamura K."/>
            <person name="Iida T."/>
            <person name="Darby A."/>
            <person name="Hattori M."/>
            <person name="Ohkuma M."/>
        </authorList>
    </citation>
    <scope>NUCLEOTIDE SEQUENCE [LARGE SCALE GENOMIC DNA]</scope>
    <source>
        <strain evidence="1 2">JCM 21142</strain>
    </source>
</reference>
<evidence type="ECO:0000313" key="2">
    <source>
        <dbReference type="Proteomes" id="UP000019402"/>
    </source>
</evidence>
<dbReference type="PROSITE" id="PS51257">
    <property type="entry name" value="PROKAR_LIPOPROTEIN"/>
    <property type="match status" value="1"/>
</dbReference>
<dbReference type="STRING" id="869213.GCA_000517085_01764"/>
<gene>
    <name evidence="1" type="ORF">JCM21142_104158</name>
</gene>
<sequence>MNSITKLSSLLILLGLYACQPTNNKNISFYHWKSEANSSDVIHTTLQQNHTSTIFMHYFDVEMYNNNVRPTYVLSKVDTLYKSYTIVPVVFITNKAIQEANVNTLSSRISQLIDQISQHHFNKTIKNIQIDCDWTQSTRAKYFSLIEKLQEHYEINVTIRLHQIKFQQKTGIPPVSRGTLMLYNVGDLKNIKQNSILEADIVKQYINSSSSYPLELDIALPLFSQTVIKNNNNQVRIINGTHKKEMDEASAYFKPLDTYLYQVKKDTLYKGFYLSNGYTIKLEHSNKDQIIAAYHVIKQSQINHKNIIFYHLDDNNLQSINSIIKEL</sequence>
<accession>W7YSI3</accession>
<name>W7YSI3_9BACT</name>
<dbReference type="eggNOG" id="ENOG502Z9D6">
    <property type="taxonomic scope" value="Bacteria"/>
</dbReference>